<dbReference type="Proteomes" id="UP000663869">
    <property type="component" value="Unassembled WGS sequence"/>
</dbReference>
<dbReference type="AlphaFoldDB" id="A0A817UH83"/>
<gene>
    <name evidence="1" type="ORF">FME351_LOCUS2716</name>
</gene>
<proteinExistence type="predicted"/>
<comment type="caution">
    <text evidence="1">The sequence shown here is derived from an EMBL/GenBank/DDBJ whole genome shotgun (WGS) entry which is preliminary data.</text>
</comment>
<organism evidence="1 2">
    <name type="scientific">Rotaria socialis</name>
    <dbReference type="NCBI Taxonomy" id="392032"/>
    <lineage>
        <taxon>Eukaryota</taxon>
        <taxon>Metazoa</taxon>
        <taxon>Spiralia</taxon>
        <taxon>Gnathifera</taxon>
        <taxon>Rotifera</taxon>
        <taxon>Eurotatoria</taxon>
        <taxon>Bdelloidea</taxon>
        <taxon>Philodinida</taxon>
        <taxon>Philodinidae</taxon>
        <taxon>Rotaria</taxon>
    </lineage>
</organism>
<dbReference type="EMBL" id="CAJNYU010000157">
    <property type="protein sequence ID" value="CAF3332426.1"/>
    <property type="molecule type" value="Genomic_DNA"/>
</dbReference>
<evidence type="ECO:0000313" key="1">
    <source>
        <dbReference type="EMBL" id="CAF3332426.1"/>
    </source>
</evidence>
<protein>
    <submittedName>
        <fullName evidence="1">Uncharacterized protein</fullName>
    </submittedName>
</protein>
<accession>A0A817UH83</accession>
<reference evidence="1" key="1">
    <citation type="submission" date="2021-02" db="EMBL/GenBank/DDBJ databases">
        <authorList>
            <person name="Nowell W R."/>
        </authorList>
    </citation>
    <scope>NUCLEOTIDE SEQUENCE</scope>
</reference>
<evidence type="ECO:0000313" key="2">
    <source>
        <dbReference type="Proteomes" id="UP000663869"/>
    </source>
</evidence>
<name>A0A817UH83_9BILA</name>
<sequence>MKESSAQNNNALYSSAHSRESHVIGRSKIINNYNNEMSYLSYNSPTLNMIRSIVEELYQIHNEENRSTNEPKERRAHFTLKHEIDKTKLNISNELELTESSIENTSEKQKSSIRYQPILSDSTAIVCCLNKGRSKIDRCVSTDDRCTLQCECATQTMNVTNLPEHNHSLMTLLTGNRDGQTSNDSPQSRSHITLSTMSISSKSTDSDHPSSWPTLNHENFLKASVHPCENDNVVPSLNIAHQLRIPTQAKIYDLCQEQTLDNYDTFVDLNMNIFNCSSQLNDLDILSRSNKRFSDENMTKTNLKYCTCSKQSLPENDFSMLKFTLPHQDKSLKELHVSKRSLQLMHNDNLFYVRDLVLVFRRNISQFYEILLKRYYLSKTQAKLLVKIMNNWWKKHQTKFIALHEK</sequence>